<dbReference type="AlphaFoldDB" id="A0A7S3X6W0"/>
<feature type="chain" id="PRO_5030659557" evidence="2">
    <location>
        <begin position="20"/>
        <end position="252"/>
    </location>
</feature>
<accession>A0A7S3X6W0</accession>
<organism evidence="3">
    <name type="scientific">Strombidinopsis acuminata</name>
    <dbReference type="NCBI Taxonomy" id="141414"/>
    <lineage>
        <taxon>Eukaryota</taxon>
        <taxon>Sar</taxon>
        <taxon>Alveolata</taxon>
        <taxon>Ciliophora</taxon>
        <taxon>Intramacronucleata</taxon>
        <taxon>Spirotrichea</taxon>
        <taxon>Choreotrichia</taxon>
        <taxon>Choreotrichida</taxon>
        <taxon>Strombidinopsidae</taxon>
        <taxon>Strombidinopsis</taxon>
    </lineage>
</organism>
<feature type="region of interest" description="Disordered" evidence="1">
    <location>
        <begin position="42"/>
        <end position="82"/>
    </location>
</feature>
<feature type="region of interest" description="Disordered" evidence="1">
    <location>
        <begin position="182"/>
        <end position="252"/>
    </location>
</feature>
<keyword evidence="2" id="KW-0732">Signal</keyword>
<feature type="compositionally biased region" description="Acidic residues" evidence="1">
    <location>
        <begin position="226"/>
        <end position="241"/>
    </location>
</feature>
<protein>
    <submittedName>
        <fullName evidence="3">Uncharacterized protein</fullName>
    </submittedName>
</protein>
<gene>
    <name evidence="3" type="ORF">SACU0126_LOCUS31178</name>
</gene>
<feature type="signal peptide" evidence="2">
    <location>
        <begin position="1"/>
        <end position="19"/>
    </location>
</feature>
<proteinExistence type="predicted"/>
<name>A0A7S3X6W0_9SPIT</name>
<reference evidence="3" key="1">
    <citation type="submission" date="2021-01" db="EMBL/GenBank/DDBJ databases">
        <authorList>
            <person name="Corre E."/>
            <person name="Pelletier E."/>
            <person name="Niang G."/>
            <person name="Scheremetjew M."/>
            <person name="Finn R."/>
            <person name="Kale V."/>
            <person name="Holt S."/>
            <person name="Cochrane G."/>
            <person name="Meng A."/>
            <person name="Brown T."/>
            <person name="Cohen L."/>
        </authorList>
    </citation>
    <scope>NUCLEOTIDE SEQUENCE</scope>
    <source>
        <strain evidence="3">SPMC142</strain>
    </source>
</reference>
<sequence length="252" mass="28041">MAADACILIPLCLGALVLPQQLGQLAPTRPTPQCFADADREQQAAYGAPSAPAPSALPPPQLPPPTQQQQPRVPSHPMPAPTFPVAPHLTLSKYETMQGRRVRAIVAYTKGFSNLIPEVVTGLKTRFPDLKVQQLVEESDVAVPSFSIRIDGVLCASSTTPGRLYMPYGRIMLTVERARRRRRPKGDVYDASPIKTDDESNKRRQEAMVRLELEDRWHPAVRDEAEREAEEDGDGKDEEGEENRAWGWQKDQ</sequence>
<evidence type="ECO:0000313" key="3">
    <source>
        <dbReference type="EMBL" id="CAE0596098.1"/>
    </source>
</evidence>
<evidence type="ECO:0000256" key="1">
    <source>
        <dbReference type="SAM" id="MobiDB-lite"/>
    </source>
</evidence>
<feature type="compositionally biased region" description="Basic and acidic residues" evidence="1">
    <location>
        <begin position="195"/>
        <end position="225"/>
    </location>
</feature>
<dbReference type="EMBL" id="HBIQ01097829">
    <property type="protein sequence ID" value="CAE0596098.1"/>
    <property type="molecule type" value="Transcribed_RNA"/>
</dbReference>
<feature type="compositionally biased region" description="Pro residues" evidence="1">
    <location>
        <begin position="51"/>
        <end position="66"/>
    </location>
</feature>
<evidence type="ECO:0000256" key="2">
    <source>
        <dbReference type="SAM" id="SignalP"/>
    </source>
</evidence>